<dbReference type="GeneID" id="54574316"/>
<name>A0A6A6HQY3_9PLEO</name>
<dbReference type="RefSeq" id="XP_033675246.1">
    <property type="nucleotide sequence ID" value="XM_033820986.1"/>
</dbReference>
<dbReference type="Proteomes" id="UP000800094">
    <property type="component" value="Unassembled WGS sequence"/>
</dbReference>
<keyword evidence="3" id="KW-1185">Reference proteome</keyword>
<gene>
    <name evidence="2" type="ORF">BU26DRAFT_239161</name>
</gene>
<protein>
    <submittedName>
        <fullName evidence="2">Uncharacterized protein</fullName>
    </submittedName>
</protein>
<organism evidence="2 3">
    <name type="scientific">Trematosphaeria pertusa</name>
    <dbReference type="NCBI Taxonomy" id="390896"/>
    <lineage>
        <taxon>Eukaryota</taxon>
        <taxon>Fungi</taxon>
        <taxon>Dikarya</taxon>
        <taxon>Ascomycota</taxon>
        <taxon>Pezizomycotina</taxon>
        <taxon>Dothideomycetes</taxon>
        <taxon>Pleosporomycetidae</taxon>
        <taxon>Pleosporales</taxon>
        <taxon>Massarineae</taxon>
        <taxon>Trematosphaeriaceae</taxon>
        <taxon>Trematosphaeria</taxon>
    </lineage>
</organism>
<evidence type="ECO:0000256" key="1">
    <source>
        <dbReference type="SAM" id="MobiDB-lite"/>
    </source>
</evidence>
<feature type="compositionally biased region" description="Basic and acidic residues" evidence="1">
    <location>
        <begin position="131"/>
        <end position="143"/>
    </location>
</feature>
<evidence type="ECO:0000313" key="3">
    <source>
        <dbReference type="Proteomes" id="UP000800094"/>
    </source>
</evidence>
<evidence type="ECO:0000313" key="2">
    <source>
        <dbReference type="EMBL" id="KAF2240242.1"/>
    </source>
</evidence>
<feature type="region of interest" description="Disordered" evidence="1">
    <location>
        <begin position="129"/>
        <end position="172"/>
    </location>
</feature>
<accession>A0A6A6HQY3</accession>
<proteinExistence type="predicted"/>
<dbReference type="EMBL" id="ML987222">
    <property type="protein sequence ID" value="KAF2240242.1"/>
    <property type="molecule type" value="Genomic_DNA"/>
</dbReference>
<sequence length="185" mass="20652">CRRQNQNNSPAFAHTTAHGITDHTSLVLLHQFIVHAPKAHAIRKPIPRPYIVLEASSTPDPRLTPVSARSLRRLLPSPSGAEFVSIRSHSREPADHPSIPRPYQWRHATHEHAQVHAQHPRFCRNVTARQDQSRNFDAEREVNEGSAAAAYPDKPGESMPAGQETEGGMNERRCLYLDRFSPGGA</sequence>
<reference evidence="2" key="1">
    <citation type="journal article" date="2020" name="Stud. Mycol.">
        <title>101 Dothideomycetes genomes: a test case for predicting lifestyles and emergence of pathogens.</title>
        <authorList>
            <person name="Haridas S."/>
            <person name="Albert R."/>
            <person name="Binder M."/>
            <person name="Bloem J."/>
            <person name="Labutti K."/>
            <person name="Salamov A."/>
            <person name="Andreopoulos B."/>
            <person name="Baker S."/>
            <person name="Barry K."/>
            <person name="Bills G."/>
            <person name="Bluhm B."/>
            <person name="Cannon C."/>
            <person name="Castanera R."/>
            <person name="Culley D."/>
            <person name="Daum C."/>
            <person name="Ezra D."/>
            <person name="Gonzalez J."/>
            <person name="Henrissat B."/>
            <person name="Kuo A."/>
            <person name="Liang C."/>
            <person name="Lipzen A."/>
            <person name="Lutzoni F."/>
            <person name="Magnuson J."/>
            <person name="Mondo S."/>
            <person name="Nolan M."/>
            <person name="Ohm R."/>
            <person name="Pangilinan J."/>
            <person name="Park H.-J."/>
            <person name="Ramirez L."/>
            <person name="Alfaro M."/>
            <person name="Sun H."/>
            <person name="Tritt A."/>
            <person name="Yoshinaga Y."/>
            <person name="Zwiers L.-H."/>
            <person name="Turgeon B."/>
            <person name="Goodwin S."/>
            <person name="Spatafora J."/>
            <person name="Crous P."/>
            <person name="Grigoriev I."/>
        </authorList>
    </citation>
    <scope>NUCLEOTIDE SEQUENCE</scope>
    <source>
        <strain evidence="2">CBS 122368</strain>
    </source>
</reference>
<dbReference type="AlphaFoldDB" id="A0A6A6HQY3"/>
<feature type="non-terminal residue" evidence="2">
    <location>
        <position position="1"/>
    </location>
</feature>